<evidence type="ECO:0000259" key="7">
    <source>
        <dbReference type="Pfam" id="PF18158"/>
    </source>
</evidence>
<reference evidence="9 10" key="1">
    <citation type="journal article" date="2019" name="Sci. Rep.">
        <title>Comparative genomics of chytrid fungi reveal insights into the obligate biotrophic and pathogenic lifestyle of Synchytrium endobioticum.</title>
        <authorList>
            <person name="van de Vossenberg B.T.L.H."/>
            <person name="Warris S."/>
            <person name="Nguyen H.D.T."/>
            <person name="van Gent-Pelzer M.P.E."/>
            <person name="Joly D.L."/>
            <person name="van de Geest H.C."/>
            <person name="Bonants P.J.M."/>
            <person name="Smith D.S."/>
            <person name="Levesque C.A."/>
            <person name="van der Lee T.A.J."/>
        </authorList>
    </citation>
    <scope>NUCLEOTIDE SEQUENCE [LARGE SCALE GENOMIC DNA]</scope>
    <source>
        <strain evidence="9 10">JEL517</strain>
    </source>
</reference>
<dbReference type="InterPro" id="IPR052904">
    <property type="entry name" value="Acyl-CoA_dehydrogenase-like"/>
</dbReference>
<dbReference type="Gene3D" id="6.10.250.600">
    <property type="match status" value="1"/>
</dbReference>
<comment type="cofactor">
    <cofactor evidence="1">
        <name>FAD</name>
        <dbReference type="ChEBI" id="CHEBI:57692"/>
    </cofactor>
</comment>
<evidence type="ECO:0000313" key="10">
    <source>
        <dbReference type="Proteomes" id="UP000319731"/>
    </source>
</evidence>
<dbReference type="InterPro" id="IPR009100">
    <property type="entry name" value="AcylCoA_DH/oxidase_NM_dom_sf"/>
</dbReference>
<dbReference type="SUPFAM" id="SSF56645">
    <property type="entry name" value="Acyl-CoA dehydrogenase NM domain-like"/>
    <property type="match status" value="1"/>
</dbReference>
<dbReference type="Gene3D" id="1.20.140.10">
    <property type="entry name" value="Butyryl-CoA Dehydrogenase, subunit A, domain 3"/>
    <property type="match status" value="1"/>
</dbReference>
<evidence type="ECO:0000256" key="4">
    <source>
        <dbReference type="ARBA" id="ARBA00022827"/>
    </source>
</evidence>
<feature type="domain" description="Acyl-CoA dehydrogenase 11-like C-terminal" evidence="8">
    <location>
        <begin position="458"/>
        <end position="549"/>
    </location>
</feature>
<dbReference type="Pfam" id="PF22217">
    <property type="entry name" value="ACDH-11_C"/>
    <property type="match status" value="1"/>
</dbReference>
<evidence type="ECO:0000259" key="5">
    <source>
        <dbReference type="Pfam" id="PF00441"/>
    </source>
</evidence>
<dbReference type="Pfam" id="PF00441">
    <property type="entry name" value="Acyl-CoA_dh_1"/>
    <property type="match status" value="1"/>
</dbReference>
<evidence type="ECO:0000259" key="8">
    <source>
        <dbReference type="Pfam" id="PF22217"/>
    </source>
</evidence>
<dbReference type="Pfam" id="PF02770">
    <property type="entry name" value="Acyl-CoA_dh_M"/>
    <property type="match status" value="1"/>
</dbReference>
<dbReference type="InterPro" id="IPR036250">
    <property type="entry name" value="AcylCo_DH-like_C"/>
</dbReference>
<dbReference type="InterPro" id="IPR041504">
    <property type="entry name" value="AidB_N"/>
</dbReference>
<keyword evidence="3" id="KW-0285">Flavoprotein</keyword>
<accession>A0A507C0Y2</accession>
<evidence type="ECO:0000256" key="2">
    <source>
        <dbReference type="ARBA" id="ARBA00009347"/>
    </source>
</evidence>
<keyword evidence="4" id="KW-0274">FAD</keyword>
<dbReference type="GeneID" id="42005196"/>
<dbReference type="Pfam" id="PF18158">
    <property type="entry name" value="AidB_N"/>
    <property type="match status" value="1"/>
</dbReference>
<evidence type="ECO:0000259" key="6">
    <source>
        <dbReference type="Pfam" id="PF02770"/>
    </source>
</evidence>
<feature type="domain" description="Adaptive response protein AidB N-terminal" evidence="7">
    <location>
        <begin position="13"/>
        <end position="167"/>
    </location>
</feature>
<name>A0A507C0Y2_9FUNG</name>
<dbReference type="STRING" id="1806994.A0A507C0Y2"/>
<dbReference type="RefSeq" id="XP_031024133.1">
    <property type="nucleotide sequence ID" value="XM_031169899.1"/>
</dbReference>
<sequence>MPASASEGFFQTPVEFQNQYDEDHVLRSILERHVPKTIMKDIEPDFRRFGAYVVSDEALDYIRDAEEHLPQIQTHNHWGQRVDILRTAEGWRAQKPVAAREGVISMAYEGRYGEFDRFLQMAKYFIYSPSSALYTCPLAMTDGAARLIELYGDKELKENAFRKLTSRDPNTFITSGQWMTERPGGSDVGRTETEATLLDGEKNVWSISGFKWFSSATDSQMTFLLARPTDQSGVPGSKGLSLFYAELRDQQGKLNGVRLHRLKNKLGTKPVPTAELELKNMIARRVGSESRGVATIATILNITRLHSAVGSSSALTRSLAIARDYARKREVFGKPLWSQPAHIRTLSKLAALSAASTHLTFYVVRLLGQAEDASRKGLAVPDVDLLLRLLTPIAKGWCSKLAVGGIAETAEACGGQGYMEETGIARLLRDTIVNTIWEGTTNVLALDVLRVFGGGKEAMDLYVKKIESCCNVVPVGHDLVPTTEIIRRSLQKLQEYVKKLSSSLVGAEESCRELMMNMGYVLSSALLVDHSIVMNDTWHCIVAKRWTAQLETSPFNLALPTAEETMEDLALAMALTVEDAQGRLKGKWVAPSAAQITSKFDGAMITAAGEAPQCQCALPKADHWCPTIEIVLLSEKNPESTLKTPDYRKPHISFSSKSHAQLRADYDHYILQGNAAHEEQLKEKEPGACSYSLQAAIYWSMAILNYCSILASNLESLQSSQDLKDAETANQLHGEVISCHNLFSFALNAFVGQECKTVAGLIQRLYATLLYRSYVIRSKLQCKDVSITELERIEDEWTSAEEKGGAIYGHASKLGGSSLTIFTDIGKLIELIDTLVTTMAEKDGISLKVESRREMSMPNSGSGTPSVHD</sequence>
<comment type="caution">
    <text evidence="9">The sequence shown here is derived from an EMBL/GenBank/DDBJ whole genome shotgun (WGS) entry which is preliminary data.</text>
</comment>
<dbReference type="GO" id="GO:0003995">
    <property type="term" value="F:acyl-CoA dehydrogenase activity"/>
    <property type="evidence" value="ECO:0007669"/>
    <property type="project" value="InterPro"/>
</dbReference>
<proteinExistence type="inferred from homology"/>
<evidence type="ECO:0000256" key="3">
    <source>
        <dbReference type="ARBA" id="ARBA00022630"/>
    </source>
</evidence>
<dbReference type="Gene3D" id="2.40.110.20">
    <property type="match status" value="1"/>
</dbReference>
<evidence type="ECO:0000313" key="9">
    <source>
        <dbReference type="EMBL" id="TPX33038.1"/>
    </source>
</evidence>
<dbReference type="InterPro" id="IPR053998">
    <property type="entry name" value="ACDH-11_C"/>
</dbReference>
<dbReference type="OrthoDB" id="10251155at2759"/>
<dbReference type="PROSITE" id="PS00073">
    <property type="entry name" value="ACYL_COA_DH_2"/>
    <property type="match status" value="1"/>
</dbReference>
<protein>
    <submittedName>
        <fullName evidence="9">Uncharacterized protein</fullName>
    </submittedName>
</protein>
<dbReference type="PANTHER" id="PTHR42707:SF2">
    <property type="entry name" value="ACD11 DEHYDROGENASE"/>
    <property type="match status" value="1"/>
</dbReference>
<feature type="domain" description="Acyl-CoA oxidase/dehydrogenase middle" evidence="6">
    <location>
        <begin position="177"/>
        <end position="281"/>
    </location>
</feature>
<evidence type="ECO:0000256" key="1">
    <source>
        <dbReference type="ARBA" id="ARBA00001974"/>
    </source>
</evidence>
<keyword evidence="10" id="KW-1185">Reference proteome</keyword>
<dbReference type="InterPro" id="IPR009075">
    <property type="entry name" value="AcylCo_DH/oxidase_C"/>
</dbReference>
<dbReference type="InterPro" id="IPR006091">
    <property type="entry name" value="Acyl-CoA_Oxase/DH_mid-dom"/>
</dbReference>
<dbReference type="Proteomes" id="UP000319731">
    <property type="component" value="Unassembled WGS sequence"/>
</dbReference>
<comment type="similarity">
    <text evidence="2">Belongs to the acyl-CoA dehydrogenase family.</text>
</comment>
<dbReference type="SUPFAM" id="SSF47203">
    <property type="entry name" value="Acyl-CoA dehydrogenase C-terminal domain-like"/>
    <property type="match status" value="1"/>
</dbReference>
<dbReference type="PANTHER" id="PTHR42707">
    <property type="entry name" value="ACYL-COA DEHYDROGENASE"/>
    <property type="match status" value="1"/>
</dbReference>
<feature type="domain" description="Acyl-CoA dehydrogenase/oxidase C-terminal" evidence="5">
    <location>
        <begin position="291"/>
        <end position="450"/>
    </location>
</feature>
<dbReference type="InterPro" id="IPR006089">
    <property type="entry name" value="Acyl-CoA_DH_CS"/>
</dbReference>
<gene>
    <name evidence="9" type="ORF">SmJEL517_g03971</name>
</gene>
<organism evidence="9 10">
    <name type="scientific">Synchytrium microbalum</name>
    <dbReference type="NCBI Taxonomy" id="1806994"/>
    <lineage>
        <taxon>Eukaryota</taxon>
        <taxon>Fungi</taxon>
        <taxon>Fungi incertae sedis</taxon>
        <taxon>Chytridiomycota</taxon>
        <taxon>Chytridiomycota incertae sedis</taxon>
        <taxon>Chytridiomycetes</taxon>
        <taxon>Synchytriales</taxon>
        <taxon>Synchytriaceae</taxon>
        <taxon>Synchytrium</taxon>
    </lineage>
</organism>
<dbReference type="AlphaFoldDB" id="A0A507C0Y2"/>
<dbReference type="EMBL" id="QEAO01000024">
    <property type="protein sequence ID" value="TPX33038.1"/>
    <property type="molecule type" value="Genomic_DNA"/>
</dbReference>